<evidence type="ECO:0000256" key="5">
    <source>
        <dbReference type="ARBA" id="ARBA00022540"/>
    </source>
</evidence>
<dbReference type="InterPro" id="IPR001650">
    <property type="entry name" value="Helicase_C-like"/>
</dbReference>
<dbReference type="Pfam" id="PF00271">
    <property type="entry name" value="Helicase_C"/>
    <property type="match status" value="1"/>
</dbReference>
<evidence type="ECO:0000256" key="18">
    <source>
        <dbReference type="ARBA" id="ARBA00037449"/>
    </source>
</evidence>
<keyword evidence="12" id="KW-0539">Nucleus</keyword>
<dbReference type="InterPro" id="IPR027417">
    <property type="entry name" value="P-loop_NTPase"/>
</dbReference>
<evidence type="ECO:0000256" key="4">
    <source>
        <dbReference type="ARBA" id="ARBA00022517"/>
    </source>
</evidence>
<keyword evidence="11" id="KW-0648">Protein biosynthesis</keyword>
<evidence type="ECO:0000256" key="11">
    <source>
        <dbReference type="ARBA" id="ARBA00022917"/>
    </source>
</evidence>
<evidence type="ECO:0000313" key="25">
    <source>
        <dbReference type="Proteomes" id="UP001431209"/>
    </source>
</evidence>
<dbReference type="EC" id="3.6.4.13" evidence="3"/>
<dbReference type="GO" id="GO:0005524">
    <property type="term" value="F:ATP binding"/>
    <property type="evidence" value="ECO:0007669"/>
    <property type="project" value="UniProtKB-KW"/>
</dbReference>
<dbReference type="GO" id="GO:0003743">
    <property type="term" value="F:translation initiation factor activity"/>
    <property type="evidence" value="ECO:0007669"/>
    <property type="project" value="UniProtKB-KW"/>
</dbReference>
<dbReference type="InterPro" id="IPR014014">
    <property type="entry name" value="RNA_helicase_DEAD_Q_motif"/>
</dbReference>
<sequence>MKTDTISQVRLDYNIKVFHSDAESIPNPVSSFSHMSLSFPKHIQDTIHQLKFEKPTAIQSQAWPIIMSGHDMIGLAETGSGKTLAFILPALVHTEENDKLTKRKGPRILILAPTRELAQQIQSECEKYSAHGSAVHTTCLYGGEVRKSQLKNLKQNKSSIIIATPGRLLDFLQAGVISLDDITYVVLDEADRMLDMGFAPQITQICSQMRPDRQTLMFSATWNKAVQDMSDKFISQPDPFIVNIGAIGTTANQSVKQEFLFIRQDDKLKKLKKLLDDRMNKSSRVLIFCATKHCTDHVTNRLREEGWPALSMHGSRNQKEREWVIDEFKSGEAPIMVATDVAARGLDIDNITLVINYDMPNDIETYVHRIGRTGRAGKSGAAMSLFTPESVHLSRRMIELLVEAKQEVPDQLSKLHQLLR</sequence>
<evidence type="ECO:0000256" key="20">
    <source>
        <dbReference type="RuleBase" id="RU000492"/>
    </source>
</evidence>
<gene>
    <name evidence="24" type="ORF">AKO1_008261</name>
</gene>
<comment type="function">
    <text evidence="18">ATP-dependent RNA helicase required for 60S ribosomal subunit synthesis. Involved in efficient pre-rRNA processing, predominantly at site A3, which is necessary for the normal formation of 25S and 5.8S rRNAs.</text>
</comment>
<dbReference type="PROSITE" id="PS51194">
    <property type="entry name" value="HELICASE_CTER"/>
    <property type="match status" value="1"/>
</dbReference>
<dbReference type="InterPro" id="IPR014001">
    <property type="entry name" value="Helicase_ATP-bd"/>
</dbReference>
<keyword evidence="7 20" id="KW-0547">Nucleotide-binding</keyword>
<evidence type="ECO:0000256" key="17">
    <source>
        <dbReference type="ARBA" id="ARBA00030297"/>
    </source>
</evidence>
<evidence type="ECO:0000256" key="8">
    <source>
        <dbReference type="ARBA" id="ARBA00022801"/>
    </source>
</evidence>
<comment type="caution">
    <text evidence="24">The sequence shown here is derived from an EMBL/GenBank/DDBJ whole genome shotgun (WGS) entry which is preliminary data.</text>
</comment>
<proteinExistence type="inferred from homology"/>
<evidence type="ECO:0000256" key="2">
    <source>
        <dbReference type="ARBA" id="ARBA00009334"/>
    </source>
</evidence>
<dbReference type="GO" id="GO:0003676">
    <property type="term" value="F:nucleic acid binding"/>
    <property type="evidence" value="ECO:0007669"/>
    <property type="project" value="InterPro"/>
</dbReference>
<feature type="short sequence motif" description="Q motif" evidence="19">
    <location>
        <begin position="32"/>
        <end position="60"/>
    </location>
</feature>
<dbReference type="AlphaFoldDB" id="A0AAW2YKG2"/>
<dbReference type="Proteomes" id="UP001431209">
    <property type="component" value="Unassembled WGS sequence"/>
</dbReference>
<dbReference type="Pfam" id="PF00270">
    <property type="entry name" value="DEAD"/>
    <property type="match status" value="1"/>
</dbReference>
<dbReference type="InterPro" id="IPR044742">
    <property type="entry name" value="DEAD/DEAH_RhlB"/>
</dbReference>
<dbReference type="SMART" id="SM00487">
    <property type="entry name" value="DEXDc"/>
    <property type="match status" value="1"/>
</dbReference>
<evidence type="ECO:0000256" key="12">
    <source>
        <dbReference type="ARBA" id="ARBA00023242"/>
    </source>
</evidence>
<dbReference type="FunFam" id="3.40.50.300:FF:000079">
    <property type="entry name" value="probable ATP-dependent RNA helicase DDX17"/>
    <property type="match status" value="1"/>
</dbReference>
<keyword evidence="4" id="KW-0690">Ribosome biogenesis</keyword>
<comment type="subcellular location">
    <subcellularLocation>
        <location evidence="1">Nucleus</location>
        <location evidence="1">Nucleolus</location>
    </subcellularLocation>
</comment>
<feature type="domain" description="Helicase C-terminal" evidence="22">
    <location>
        <begin position="254"/>
        <end position="416"/>
    </location>
</feature>
<evidence type="ECO:0000259" key="21">
    <source>
        <dbReference type="PROSITE" id="PS51192"/>
    </source>
</evidence>
<evidence type="ECO:0000259" key="23">
    <source>
        <dbReference type="PROSITE" id="PS51195"/>
    </source>
</evidence>
<dbReference type="GO" id="GO:0003724">
    <property type="term" value="F:RNA helicase activity"/>
    <property type="evidence" value="ECO:0007669"/>
    <property type="project" value="UniProtKB-EC"/>
</dbReference>
<feature type="domain" description="DEAD-box RNA helicase Q" evidence="23">
    <location>
        <begin position="32"/>
        <end position="60"/>
    </location>
</feature>
<dbReference type="InterPro" id="IPR000629">
    <property type="entry name" value="RNA-helicase_DEAD-box_CS"/>
</dbReference>
<comment type="subunit">
    <text evidence="16">eIF4F is a multi-subunit complex, the composition of which varies with external and internal environmental conditions. It is composed of at least EIF4A, EIF4E and EIF4G.</text>
</comment>
<dbReference type="PANTHER" id="PTHR47958">
    <property type="entry name" value="ATP-DEPENDENT RNA HELICASE DBP3"/>
    <property type="match status" value="1"/>
</dbReference>
<evidence type="ECO:0000313" key="24">
    <source>
        <dbReference type="EMBL" id="KAL0477490.1"/>
    </source>
</evidence>
<dbReference type="SUPFAM" id="SSF52540">
    <property type="entry name" value="P-loop containing nucleoside triphosphate hydrolases"/>
    <property type="match status" value="1"/>
</dbReference>
<evidence type="ECO:0000256" key="19">
    <source>
        <dbReference type="PROSITE-ProRule" id="PRU00552"/>
    </source>
</evidence>
<evidence type="ECO:0000256" key="1">
    <source>
        <dbReference type="ARBA" id="ARBA00004604"/>
    </source>
</evidence>
<evidence type="ECO:0000256" key="16">
    <source>
        <dbReference type="ARBA" id="ARBA00025917"/>
    </source>
</evidence>
<name>A0AAW2YKG2_9EUKA</name>
<accession>A0AAW2YKG2</accession>
<comment type="function">
    <text evidence="15">ATP-dependent RNA helicase which is a subunit of the eIF4F complex involved in cap recognition and is required for mRNA binding to ribosome. In the current model of translation initiation, eIF4A unwinds RNA secondary structures in the 5'-UTR of mRNAs which is necessary to allow efficient binding of the small ribosomal subunit, and subsequent scanning for the initiator codon.</text>
</comment>
<evidence type="ECO:0000256" key="13">
    <source>
        <dbReference type="ARBA" id="ARBA00024352"/>
    </source>
</evidence>
<evidence type="ECO:0000256" key="14">
    <source>
        <dbReference type="ARBA" id="ARBA00024417"/>
    </source>
</evidence>
<reference evidence="24 25" key="1">
    <citation type="submission" date="2024-03" db="EMBL/GenBank/DDBJ databases">
        <title>The Acrasis kona genome and developmental transcriptomes reveal deep origins of eukaryotic multicellular pathways.</title>
        <authorList>
            <person name="Sheikh S."/>
            <person name="Fu C.-J."/>
            <person name="Brown M.W."/>
            <person name="Baldauf S.L."/>
        </authorList>
    </citation>
    <scope>NUCLEOTIDE SEQUENCE [LARGE SCALE GENOMIC DNA]</scope>
    <source>
        <strain evidence="24 25">ATCC MYA-3509</strain>
    </source>
</reference>
<comment type="similarity">
    <text evidence="2">Belongs to the DEAD box helicase family. DDX5/DBP2 subfamily.</text>
</comment>
<evidence type="ECO:0000256" key="15">
    <source>
        <dbReference type="ARBA" id="ARBA00024769"/>
    </source>
</evidence>
<dbReference type="CDD" id="cd18787">
    <property type="entry name" value="SF2_C_DEAD"/>
    <property type="match status" value="1"/>
</dbReference>
<keyword evidence="5" id="KW-0396">Initiation factor</keyword>
<evidence type="ECO:0000256" key="7">
    <source>
        <dbReference type="ARBA" id="ARBA00022741"/>
    </source>
</evidence>
<evidence type="ECO:0000259" key="22">
    <source>
        <dbReference type="PROSITE" id="PS51194"/>
    </source>
</evidence>
<keyword evidence="9 20" id="KW-0347">Helicase</keyword>
<keyword evidence="6" id="KW-0698">rRNA processing</keyword>
<keyword evidence="10 20" id="KW-0067">ATP-binding</keyword>
<protein>
    <recommendedName>
        <fullName evidence="14">Probable eukaryotic initiation factor 4A</fullName>
        <ecNumber evidence="3">3.6.4.13</ecNumber>
    </recommendedName>
    <alternativeName>
        <fullName evidence="17">ATP-dependent RNA helicase eIF4A</fullName>
    </alternativeName>
</protein>
<dbReference type="InterPro" id="IPR011545">
    <property type="entry name" value="DEAD/DEAH_box_helicase_dom"/>
</dbReference>
<dbReference type="PROSITE" id="PS51195">
    <property type="entry name" value="Q_MOTIF"/>
    <property type="match status" value="1"/>
</dbReference>
<evidence type="ECO:0000256" key="3">
    <source>
        <dbReference type="ARBA" id="ARBA00012552"/>
    </source>
</evidence>
<evidence type="ECO:0000256" key="6">
    <source>
        <dbReference type="ARBA" id="ARBA00022552"/>
    </source>
</evidence>
<dbReference type="Gene3D" id="3.40.50.300">
    <property type="entry name" value="P-loop containing nucleotide triphosphate hydrolases"/>
    <property type="match status" value="2"/>
</dbReference>
<evidence type="ECO:0000256" key="10">
    <source>
        <dbReference type="ARBA" id="ARBA00022840"/>
    </source>
</evidence>
<dbReference type="SMART" id="SM00490">
    <property type="entry name" value="HELICc"/>
    <property type="match status" value="1"/>
</dbReference>
<dbReference type="PROSITE" id="PS51192">
    <property type="entry name" value="HELICASE_ATP_BIND_1"/>
    <property type="match status" value="1"/>
</dbReference>
<dbReference type="PROSITE" id="PS00039">
    <property type="entry name" value="DEAD_ATP_HELICASE"/>
    <property type="match status" value="1"/>
</dbReference>
<dbReference type="GO" id="GO:0016787">
    <property type="term" value="F:hydrolase activity"/>
    <property type="evidence" value="ECO:0007669"/>
    <property type="project" value="UniProtKB-KW"/>
</dbReference>
<dbReference type="CDD" id="cd00268">
    <property type="entry name" value="DEADc"/>
    <property type="match status" value="1"/>
</dbReference>
<feature type="domain" description="Helicase ATP-binding" evidence="21">
    <location>
        <begin position="63"/>
        <end position="240"/>
    </location>
</feature>
<comment type="similarity">
    <text evidence="13">Belongs to the DEAD box helicase family. eIF4A subfamily.</text>
</comment>
<dbReference type="FunFam" id="3.40.50.300:FF:000008">
    <property type="entry name" value="ATP-dependent RNA helicase RhlB"/>
    <property type="match status" value="1"/>
</dbReference>
<keyword evidence="25" id="KW-1185">Reference proteome</keyword>
<evidence type="ECO:0000256" key="9">
    <source>
        <dbReference type="ARBA" id="ARBA00022806"/>
    </source>
</evidence>
<dbReference type="EMBL" id="JAOPGA020000190">
    <property type="protein sequence ID" value="KAL0477490.1"/>
    <property type="molecule type" value="Genomic_DNA"/>
</dbReference>
<keyword evidence="8 20" id="KW-0378">Hydrolase</keyword>
<organism evidence="24 25">
    <name type="scientific">Acrasis kona</name>
    <dbReference type="NCBI Taxonomy" id="1008807"/>
    <lineage>
        <taxon>Eukaryota</taxon>
        <taxon>Discoba</taxon>
        <taxon>Heterolobosea</taxon>
        <taxon>Tetramitia</taxon>
        <taxon>Eutetramitia</taxon>
        <taxon>Acrasidae</taxon>
        <taxon>Acrasis</taxon>
    </lineage>
</organism>
<feature type="non-terminal residue" evidence="24">
    <location>
        <position position="420"/>
    </location>
</feature>